<dbReference type="OrthoDB" id="4327125at2"/>
<keyword evidence="3" id="KW-1185">Reference proteome</keyword>
<gene>
    <name evidence="2" type="ORF">DEJ47_15820</name>
</gene>
<dbReference type="InterPro" id="IPR007278">
    <property type="entry name" value="DUF397"/>
</dbReference>
<evidence type="ECO:0000259" key="1">
    <source>
        <dbReference type="Pfam" id="PF04149"/>
    </source>
</evidence>
<evidence type="ECO:0000313" key="2">
    <source>
        <dbReference type="EMBL" id="QES27715.1"/>
    </source>
</evidence>
<dbReference type="Pfam" id="PF04149">
    <property type="entry name" value="DUF397"/>
    <property type="match status" value="1"/>
</dbReference>
<proteinExistence type="predicted"/>
<evidence type="ECO:0000313" key="3">
    <source>
        <dbReference type="Proteomes" id="UP000323046"/>
    </source>
</evidence>
<name>A0A5P2BB28_STRVZ</name>
<feature type="domain" description="DUF397" evidence="1">
    <location>
        <begin position="20"/>
        <end position="60"/>
    </location>
</feature>
<organism evidence="2 3">
    <name type="scientific">Streptomyces venezuelae</name>
    <dbReference type="NCBI Taxonomy" id="54571"/>
    <lineage>
        <taxon>Bacteria</taxon>
        <taxon>Bacillati</taxon>
        <taxon>Actinomycetota</taxon>
        <taxon>Actinomycetes</taxon>
        <taxon>Kitasatosporales</taxon>
        <taxon>Streptomycetaceae</taxon>
        <taxon>Streptomyces</taxon>
    </lineage>
</organism>
<reference evidence="2 3" key="1">
    <citation type="submission" date="2018-05" db="EMBL/GenBank/DDBJ databases">
        <title>Streptomyces venezuelae.</title>
        <authorList>
            <person name="Kim W."/>
            <person name="Lee N."/>
            <person name="Cho B.-K."/>
        </authorList>
    </citation>
    <scope>NUCLEOTIDE SEQUENCE [LARGE SCALE GENOMIC DNA]</scope>
    <source>
        <strain evidence="2 3">ATCC 14583</strain>
    </source>
</reference>
<sequence>MRLDPYAVGHPQIPGLHLADCLEIAHTATGGLAVHDSKDPKGSTLSFPEEAGNSFVTGLKSARSE</sequence>
<dbReference type="Proteomes" id="UP000323046">
    <property type="component" value="Chromosome"/>
</dbReference>
<dbReference type="RefSeq" id="WP_150168891.1">
    <property type="nucleotide sequence ID" value="NZ_CP029193.1"/>
</dbReference>
<accession>A0A5P2BB28</accession>
<dbReference type="EMBL" id="CP029193">
    <property type="protein sequence ID" value="QES27715.1"/>
    <property type="molecule type" value="Genomic_DNA"/>
</dbReference>
<dbReference type="AlphaFoldDB" id="A0A5P2BB28"/>
<protein>
    <submittedName>
        <fullName evidence="2">DUF397 domain-containing protein</fullName>
    </submittedName>
</protein>